<gene>
    <name evidence="10" type="ORF">AOQ84DRAFT_70910</name>
</gene>
<evidence type="ECO:0000256" key="3">
    <source>
        <dbReference type="ARBA" id="ARBA00022833"/>
    </source>
</evidence>
<comment type="subcellular location">
    <subcellularLocation>
        <location evidence="1">Nucleus</location>
    </subcellularLocation>
</comment>
<dbReference type="OrthoDB" id="5600085at2759"/>
<feature type="compositionally biased region" description="Polar residues" evidence="8">
    <location>
        <begin position="75"/>
        <end position="87"/>
    </location>
</feature>
<keyword evidence="3" id="KW-0862">Zinc</keyword>
<dbReference type="GO" id="GO:0006878">
    <property type="term" value="P:intracellular copper ion homeostasis"/>
    <property type="evidence" value="ECO:0007669"/>
    <property type="project" value="TreeGrafter"/>
</dbReference>
<feature type="compositionally biased region" description="Low complexity" evidence="8">
    <location>
        <begin position="141"/>
        <end position="160"/>
    </location>
</feature>
<feature type="compositionally biased region" description="Polar residues" evidence="8">
    <location>
        <begin position="495"/>
        <end position="506"/>
    </location>
</feature>
<evidence type="ECO:0000256" key="4">
    <source>
        <dbReference type="ARBA" id="ARBA00023008"/>
    </source>
</evidence>
<dbReference type="PANTHER" id="PTHR28088:SF9">
    <property type="entry name" value="TRANSCRIPTION FACTOR GRISEA, PUTATIVE (AFU_ORTHOLOGUE AFUA_1G13190)-RELATED"/>
    <property type="match status" value="1"/>
</dbReference>
<evidence type="ECO:0000256" key="1">
    <source>
        <dbReference type="ARBA" id="ARBA00004123"/>
    </source>
</evidence>
<dbReference type="PROSITE" id="PS50073">
    <property type="entry name" value="COPPER_FIST_2"/>
    <property type="match status" value="1"/>
</dbReference>
<evidence type="ECO:0000256" key="6">
    <source>
        <dbReference type="ARBA" id="ARBA00023163"/>
    </source>
</evidence>
<dbReference type="Proteomes" id="UP000250140">
    <property type="component" value="Unassembled WGS sequence"/>
</dbReference>
<feature type="domain" description="Copper-fist" evidence="9">
    <location>
        <begin position="12"/>
        <end position="44"/>
    </location>
</feature>
<dbReference type="SUPFAM" id="SSF57879">
    <property type="entry name" value="Zinc domain conserved in yeast copper-regulated transcription factors"/>
    <property type="match status" value="1"/>
</dbReference>
<dbReference type="GO" id="GO:0000978">
    <property type="term" value="F:RNA polymerase II cis-regulatory region sequence-specific DNA binding"/>
    <property type="evidence" value="ECO:0007669"/>
    <property type="project" value="TreeGrafter"/>
</dbReference>
<evidence type="ECO:0000256" key="7">
    <source>
        <dbReference type="ARBA" id="ARBA00023242"/>
    </source>
</evidence>
<dbReference type="FunFam" id="3.90.430.10:FF:000001">
    <property type="entry name" value="Copper fist DNA-binding protein"/>
    <property type="match status" value="1"/>
</dbReference>
<dbReference type="SMART" id="SM01090">
    <property type="entry name" value="Copper-fist"/>
    <property type="match status" value="1"/>
</dbReference>
<dbReference type="PANTHER" id="PTHR28088">
    <property type="entry name" value="TRANSCRIPTIONAL ACTIVATOR HAA1-RELATED"/>
    <property type="match status" value="1"/>
</dbReference>
<proteinExistence type="predicted"/>
<dbReference type="Pfam" id="PF00649">
    <property type="entry name" value="Copper-fist"/>
    <property type="match status" value="1"/>
</dbReference>
<keyword evidence="11" id="KW-1185">Reference proteome</keyword>
<feature type="compositionally biased region" description="Basic and acidic residues" evidence="8">
    <location>
        <begin position="507"/>
        <end position="519"/>
    </location>
</feature>
<feature type="region of interest" description="Disordered" evidence="8">
    <location>
        <begin position="209"/>
        <end position="247"/>
    </location>
</feature>
<dbReference type="EMBL" id="KV749979">
    <property type="protein sequence ID" value="OCL06787.1"/>
    <property type="molecule type" value="Genomic_DNA"/>
</dbReference>
<dbReference type="GO" id="GO:0006879">
    <property type="term" value="P:intracellular iron ion homeostasis"/>
    <property type="evidence" value="ECO:0007669"/>
    <property type="project" value="TreeGrafter"/>
</dbReference>
<evidence type="ECO:0000256" key="5">
    <source>
        <dbReference type="ARBA" id="ARBA00023015"/>
    </source>
</evidence>
<evidence type="ECO:0000313" key="11">
    <source>
        <dbReference type="Proteomes" id="UP000250140"/>
    </source>
</evidence>
<keyword evidence="4" id="KW-0186">Copper</keyword>
<protein>
    <recommendedName>
        <fullName evidence="9">Copper-fist domain-containing protein</fullName>
    </recommendedName>
</protein>
<accession>A0A8E2EXM2</accession>
<dbReference type="InterPro" id="IPR051763">
    <property type="entry name" value="Copper_Homeo_Regul"/>
</dbReference>
<keyword evidence="6" id="KW-0804">Transcription</keyword>
<dbReference type="PRINTS" id="PR00617">
    <property type="entry name" value="COPPERFIST"/>
</dbReference>
<keyword evidence="2" id="KW-0479">Metal-binding</keyword>
<evidence type="ECO:0000256" key="8">
    <source>
        <dbReference type="SAM" id="MobiDB-lite"/>
    </source>
</evidence>
<name>A0A8E2EXM2_9PEZI</name>
<evidence type="ECO:0000313" key="10">
    <source>
        <dbReference type="EMBL" id="OCL06787.1"/>
    </source>
</evidence>
<feature type="region of interest" description="Disordered" evidence="8">
    <location>
        <begin position="141"/>
        <end position="172"/>
    </location>
</feature>
<evidence type="ECO:0000259" key="9">
    <source>
        <dbReference type="PROSITE" id="PS50073"/>
    </source>
</evidence>
<keyword evidence="7" id="KW-0539">Nucleus</keyword>
<dbReference type="GO" id="GO:0045944">
    <property type="term" value="P:positive regulation of transcription by RNA polymerase II"/>
    <property type="evidence" value="ECO:0007669"/>
    <property type="project" value="TreeGrafter"/>
</dbReference>
<dbReference type="GO" id="GO:0005634">
    <property type="term" value="C:nucleus"/>
    <property type="evidence" value="ECO:0007669"/>
    <property type="project" value="UniProtKB-SubCell"/>
</dbReference>
<evidence type="ECO:0000256" key="2">
    <source>
        <dbReference type="ARBA" id="ARBA00022723"/>
    </source>
</evidence>
<dbReference type="AlphaFoldDB" id="A0A8E2EXM2"/>
<feature type="region of interest" description="Disordered" evidence="8">
    <location>
        <begin position="75"/>
        <end position="110"/>
    </location>
</feature>
<dbReference type="InterPro" id="IPR036395">
    <property type="entry name" value="Cu_fist_DNA-bd_dom_sf"/>
</dbReference>
<dbReference type="InterPro" id="IPR001083">
    <property type="entry name" value="Cu_fist_DNA-bd_dom"/>
</dbReference>
<organism evidence="10 11">
    <name type="scientific">Glonium stellatum</name>
    <dbReference type="NCBI Taxonomy" id="574774"/>
    <lineage>
        <taxon>Eukaryota</taxon>
        <taxon>Fungi</taxon>
        <taxon>Dikarya</taxon>
        <taxon>Ascomycota</taxon>
        <taxon>Pezizomycotina</taxon>
        <taxon>Dothideomycetes</taxon>
        <taxon>Pleosporomycetidae</taxon>
        <taxon>Gloniales</taxon>
        <taxon>Gloniaceae</taxon>
        <taxon>Glonium</taxon>
    </lineage>
</organism>
<sequence length="623" mass="67486">MPWLDVNGERKKVACGPCIRGHRSSKCDHKDRVLLEVRKPGRPLSSCPHPVGSCSCERLVINYTIPKTSECACPSENTPVAASSTPAPTGGANRVQKSRHRKSTSTFNPTVLQRAIEAKESSNSSASSQPTKIATNVAFLESEPGSSNGPSPTSSTSSTPHMNPTLPRRQSYDSAVQISERAFAGNGGKEWPHIQTSLNGYRAIAPESGNLNGTSDCWKPKPKPKMSRQESEPLPRLQSGECCSSKPTEPVKEAQVKNSCCSGTKREPQTEMVAPIRMQPPVFQNVVPYQQLGPNGQFHNIGAAYASIHGQMNMGNQQVPFALAHTGNTPSNAMMLPGYDFGPPMFAVPTVCQHHQGFGMASNHATNDDSANGLEHNCQCGDGCACFGCAAHPHNATMTHYLREMSDFMRNGGTHVSSAFNVPTYPHQPAYPFQHQQNFAYNPNSQSLEFPRLPSPSLQYQVDMHSLMTLPQQSNTDTYWPQGGMRTPVQETPTTEFEQFNSSAQDRTTEPRMPGEGKTAHSPSFVESPDNQDNDETPTLSPSSFFLQTLVLPGCNDATGTCQCGDGCECVGCLTHGGHNGISLDNPIPSEQNGYTEFVGGPNLNGNHTERDQYIQSFTDAPT</sequence>
<reference evidence="10 11" key="1">
    <citation type="journal article" date="2016" name="Nat. Commun.">
        <title>Ectomycorrhizal ecology is imprinted in the genome of the dominant symbiotic fungus Cenococcum geophilum.</title>
        <authorList>
            <consortium name="DOE Joint Genome Institute"/>
            <person name="Peter M."/>
            <person name="Kohler A."/>
            <person name="Ohm R.A."/>
            <person name="Kuo A."/>
            <person name="Krutzmann J."/>
            <person name="Morin E."/>
            <person name="Arend M."/>
            <person name="Barry K.W."/>
            <person name="Binder M."/>
            <person name="Choi C."/>
            <person name="Clum A."/>
            <person name="Copeland A."/>
            <person name="Grisel N."/>
            <person name="Haridas S."/>
            <person name="Kipfer T."/>
            <person name="LaButti K."/>
            <person name="Lindquist E."/>
            <person name="Lipzen A."/>
            <person name="Maire R."/>
            <person name="Meier B."/>
            <person name="Mihaltcheva S."/>
            <person name="Molinier V."/>
            <person name="Murat C."/>
            <person name="Poggeler S."/>
            <person name="Quandt C.A."/>
            <person name="Sperisen C."/>
            <person name="Tritt A."/>
            <person name="Tisserant E."/>
            <person name="Crous P.W."/>
            <person name="Henrissat B."/>
            <person name="Nehls U."/>
            <person name="Egli S."/>
            <person name="Spatafora J.W."/>
            <person name="Grigoriev I.V."/>
            <person name="Martin F.M."/>
        </authorList>
    </citation>
    <scope>NUCLEOTIDE SEQUENCE [LARGE SCALE GENOMIC DNA]</scope>
    <source>
        <strain evidence="10 11">CBS 207.34</strain>
    </source>
</reference>
<feature type="region of interest" description="Disordered" evidence="8">
    <location>
        <begin position="495"/>
        <end position="542"/>
    </location>
</feature>
<dbReference type="GO" id="GO:0005507">
    <property type="term" value="F:copper ion binding"/>
    <property type="evidence" value="ECO:0007669"/>
    <property type="project" value="InterPro"/>
</dbReference>
<dbReference type="Gene3D" id="3.90.430.10">
    <property type="entry name" value="Copper fist DNA-binding domain"/>
    <property type="match status" value="1"/>
</dbReference>
<keyword evidence="5" id="KW-0805">Transcription regulation</keyword>
<dbReference type="GO" id="GO:0000981">
    <property type="term" value="F:DNA-binding transcription factor activity, RNA polymerase II-specific"/>
    <property type="evidence" value="ECO:0007669"/>
    <property type="project" value="TreeGrafter"/>
</dbReference>
<dbReference type="SMART" id="SM00412">
    <property type="entry name" value="Cu_FIST"/>
    <property type="match status" value="1"/>
</dbReference>